<evidence type="ECO:0000256" key="7">
    <source>
        <dbReference type="ARBA" id="ARBA00023065"/>
    </source>
</evidence>
<dbReference type="InterPro" id="IPR006037">
    <property type="entry name" value="RCK_C"/>
</dbReference>
<dbReference type="Pfam" id="PF02080">
    <property type="entry name" value="TrkA_C"/>
    <property type="match status" value="2"/>
</dbReference>
<dbReference type="NCBIfam" id="NF007039">
    <property type="entry name" value="PRK09496.3-2"/>
    <property type="match status" value="1"/>
</dbReference>
<dbReference type="Gene3D" id="3.40.50.720">
    <property type="entry name" value="NAD(P)-binding Rossmann-like Domain"/>
    <property type="match status" value="2"/>
</dbReference>
<dbReference type="EMBL" id="UOFQ01000107">
    <property type="protein sequence ID" value="VAW88750.1"/>
    <property type="molecule type" value="Genomic_DNA"/>
</dbReference>
<dbReference type="FunFam" id="3.40.50.720:FF:000042">
    <property type="entry name" value="Trk system potassium transporter TrkA"/>
    <property type="match status" value="1"/>
</dbReference>
<dbReference type="NCBIfam" id="NF007031">
    <property type="entry name" value="PRK09496.1-2"/>
    <property type="match status" value="1"/>
</dbReference>
<evidence type="ECO:0000259" key="9">
    <source>
        <dbReference type="PROSITE" id="PS51202"/>
    </source>
</evidence>
<evidence type="ECO:0000256" key="4">
    <source>
        <dbReference type="ARBA" id="ARBA00022737"/>
    </source>
</evidence>
<dbReference type="InterPro" id="IPR006036">
    <property type="entry name" value="K_uptake_TrkA"/>
</dbReference>
<dbReference type="PROSITE" id="PS51201">
    <property type="entry name" value="RCK_N"/>
    <property type="match status" value="2"/>
</dbReference>
<dbReference type="GO" id="GO:0005886">
    <property type="term" value="C:plasma membrane"/>
    <property type="evidence" value="ECO:0007669"/>
    <property type="project" value="InterPro"/>
</dbReference>
<evidence type="ECO:0000256" key="5">
    <source>
        <dbReference type="ARBA" id="ARBA00022958"/>
    </source>
</evidence>
<evidence type="ECO:0000256" key="1">
    <source>
        <dbReference type="ARBA" id="ARBA00017378"/>
    </source>
</evidence>
<evidence type="ECO:0000256" key="3">
    <source>
        <dbReference type="ARBA" id="ARBA00022538"/>
    </source>
</evidence>
<dbReference type="SUPFAM" id="SSF116726">
    <property type="entry name" value="TrkA C-terminal domain-like"/>
    <property type="match status" value="2"/>
</dbReference>
<reference evidence="10" key="1">
    <citation type="submission" date="2018-06" db="EMBL/GenBank/DDBJ databases">
        <authorList>
            <person name="Zhirakovskaya E."/>
        </authorList>
    </citation>
    <scope>NUCLEOTIDE SEQUENCE</scope>
</reference>
<keyword evidence="5" id="KW-0630">Potassium</keyword>
<keyword evidence="7" id="KW-0406">Ion transport</keyword>
<dbReference type="InterPro" id="IPR050721">
    <property type="entry name" value="Trk_Ktr_HKT_K-transport"/>
</dbReference>
<dbReference type="AlphaFoldDB" id="A0A3B0ZI49"/>
<feature type="domain" description="RCK N-terminal" evidence="8">
    <location>
        <begin position="1"/>
        <end position="116"/>
    </location>
</feature>
<dbReference type="SUPFAM" id="SSF51735">
    <property type="entry name" value="NAD(P)-binding Rossmann-fold domains"/>
    <property type="match status" value="2"/>
</dbReference>
<dbReference type="InterPro" id="IPR036291">
    <property type="entry name" value="NAD(P)-bd_dom_sf"/>
</dbReference>
<organism evidence="10">
    <name type="scientific">hydrothermal vent metagenome</name>
    <dbReference type="NCBI Taxonomy" id="652676"/>
    <lineage>
        <taxon>unclassified sequences</taxon>
        <taxon>metagenomes</taxon>
        <taxon>ecological metagenomes</taxon>
    </lineage>
</organism>
<feature type="domain" description="RCK N-terminal" evidence="8">
    <location>
        <begin position="231"/>
        <end position="347"/>
    </location>
</feature>
<dbReference type="FunFam" id="3.30.70.1450:FF:000001">
    <property type="entry name" value="Trk system potassium transporter TrkA"/>
    <property type="match status" value="1"/>
</dbReference>
<dbReference type="NCBIfam" id="NF007030">
    <property type="entry name" value="PRK09496.1-1"/>
    <property type="match status" value="1"/>
</dbReference>
<evidence type="ECO:0000256" key="2">
    <source>
        <dbReference type="ARBA" id="ARBA00022448"/>
    </source>
</evidence>
<evidence type="ECO:0000313" key="10">
    <source>
        <dbReference type="EMBL" id="VAW88750.1"/>
    </source>
</evidence>
<sequence>MKIIVLGAGQVGASVAENLAREANDITVVDVDAKALHDLQDRFDLRTVVGHASHPDVLRRAGAEDADMILAVTNSDETNMVACQVAYTLFHTPTKIARVRAREYIAYSQLFTQEALPIDMLISPEQVVIDHVRRLIEYPGALQVLDFADGLVRLVAVKAYYGGPLVGHELRELKEHMPGIKSRVAAIFRRGTPIIPQGDTVIEVDDEVFFIAAKDDIRAVMSELRKLDKPIKRIILVGGGNIGKGLAAALEDRYQVKLIDHNTERTQRIAEELDKTLVLLGDAADEELLLEENIESTDIFCAMTNDDEANILSAMLAKRLGAKKVMTLINRAAYVDLVESGEIDIAVSPHQATIGGLLAHVRRGDVVVVHSLRRGAAEAIEAIAHGDKKSSRVVGRAVGEIKLPRGTSIGIIVRGEEVLVAHHDTVIEAEDHVILFLIDKKRITEVERLFQVGVTFL</sequence>
<dbReference type="InterPro" id="IPR003148">
    <property type="entry name" value="RCK_N"/>
</dbReference>
<name>A0A3B0ZI49_9ZZZZ</name>
<dbReference type="Gene3D" id="3.30.70.1450">
    <property type="entry name" value="Regulator of K+ conductance, C-terminal domain"/>
    <property type="match status" value="2"/>
</dbReference>
<feature type="domain" description="RCK C-terminal" evidence="9">
    <location>
        <begin position="367"/>
        <end position="452"/>
    </location>
</feature>
<dbReference type="PANTHER" id="PTHR43833:SF5">
    <property type="entry name" value="TRK SYSTEM POTASSIUM UPTAKE PROTEIN TRKA"/>
    <property type="match status" value="1"/>
</dbReference>
<dbReference type="PROSITE" id="PS51202">
    <property type="entry name" value="RCK_C"/>
    <property type="match status" value="2"/>
</dbReference>
<gene>
    <name evidence="10" type="ORF">MNBD_GAMMA17-1342</name>
</gene>
<keyword evidence="6" id="KW-0520">NAD</keyword>
<dbReference type="InterPro" id="IPR036721">
    <property type="entry name" value="RCK_C_sf"/>
</dbReference>
<protein>
    <recommendedName>
        <fullName evidence="1">Trk system potassium uptake protein TrkA</fullName>
    </recommendedName>
</protein>
<evidence type="ECO:0000259" key="8">
    <source>
        <dbReference type="PROSITE" id="PS51201"/>
    </source>
</evidence>
<keyword evidence="4" id="KW-0677">Repeat</keyword>
<proteinExistence type="predicted"/>
<dbReference type="Pfam" id="PF02254">
    <property type="entry name" value="TrkA_N"/>
    <property type="match status" value="2"/>
</dbReference>
<keyword evidence="2" id="KW-0813">Transport</keyword>
<accession>A0A3B0ZI49</accession>
<evidence type="ECO:0000256" key="6">
    <source>
        <dbReference type="ARBA" id="ARBA00023027"/>
    </source>
</evidence>
<dbReference type="PANTHER" id="PTHR43833">
    <property type="entry name" value="POTASSIUM CHANNEL PROTEIN 2-RELATED-RELATED"/>
    <property type="match status" value="1"/>
</dbReference>
<dbReference type="PRINTS" id="PR00335">
    <property type="entry name" value="KUPTAKETRKA"/>
</dbReference>
<keyword evidence="3" id="KW-0633">Potassium transport</keyword>
<dbReference type="NCBIfam" id="NF007032">
    <property type="entry name" value="PRK09496.1-4"/>
    <property type="match status" value="1"/>
</dbReference>
<dbReference type="FunFam" id="3.40.50.720:FF:000027">
    <property type="entry name" value="Trk system potassium transporter TrkA"/>
    <property type="match status" value="1"/>
</dbReference>
<feature type="domain" description="RCK C-terminal" evidence="9">
    <location>
        <begin position="142"/>
        <end position="226"/>
    </location>
</feature>
<dbReference type="GO" id="GO:0015079">
    <property type="term" value="F:potassium ion transmembrane transporter activity"/>
    <property type="evidence" value="ECO:0007669"/>
    <property type="project" value="InterPro"/>
</dbReference>